<sequence>MTINTTVLQTPIGPLALLEHDGALVGAGFTADPAELHARLHPSLRALELRPVGDLGAITKAHLAYFDGDLTALDALPVHHPASQRRERLWRALRRVGPGQTVTYAELAVLAGMDRTAARAAGQACAQNLIAPAIPCHRVLPSGGAPKGRLGGYYYGLERKAWLLSHESAVTGGRPDASAAPAPR</sequence>
<evidence type="ECO:0000259" key="7">
    <source>
        <dbReference type="Pfam" id="PF01035"/>
    </source>
</evidence>
<accession>D1A209</accession>
<keyword evidence="4" id="KW-0227">DNA damage</keyword>
<dbReference type="GO" id="GO:0003908">
    <property type="term" value="F:methylated-DNA-[protein]-cysteine S-methyltransferase activity"/>
    <property type="evidence" value="ECO:0007669"/>
    <property type="project" value="UniProtKB-EC"/>
</dbReference>
<dbReference type="GO" id="GO:0032259">
    <property type="term" value="P:methylation"/>
    <property type="evidence" value="ECO:0007669"/>
    <property type="project" value="UniProtKB-KW"/>
</dbReference>
<dbReference type="CDD" id="cd06445">
    <property type="entry name" value="ATase"/>
    <property type="match status" value="1"/>
</dbReference>
<organism evidence="8 9">
    <name type="scientific">Thermomonospora curvata (strain ATCC 19995 / DSM 43183 / JCM 3096 / KCTC 9072 / NBRC 15933 / NCIMB 10081 / Henssen B9)</name>
    <dbReference type="NCBI Taxonomy" id="471852"/>
    <lineage>
        <taxon>Bacteria</taxon>
        <taxon>Bacillati</taxon>
        <taxon>Actinomycetota</taxon>
        <taxon>Actinomycetes</taxon>
        <taxon>Streptosporangiales</taxon>
        <taxon>Thermomonosporaceae</taxon>
        <taxon>Thermomonospora</taxon>
    </lineage>
</organism>
<keyword evidence="2 8" id="KW-0489">Methyltransferase</keyword>
<dbReference type="InterPro" id="IPR001497">
    <property type="entry name" value="MethylDNA_cys_MeTrfase_AS"/>
</dbReference>
<dbReference type="RefSeq" id="WP_012854445.1">
    <property type="nucleotide sequence ID" value="NC_013510.1"/>
</dbReference>
<dbReference type="GO" id="GO:0006281">
    <property type="term" value="P:DNA repair"/>
    <property type="evidence" value="ECO:0007669"/>
    <property type="project" value="UniProtKB-KW"/>
</dbReference>
<dbReference type="InterPro" id="IPR014048">
    <property type="entry name" value="MethylDNA_cys_MeTrfase_DNA-bd"/>
</dbReference>
<dbReference type="Pfam" id="PF01035">
    <property type="entry name" value="DNA_binding_1"/>
    <property type="match status" value="1"/>
</dbReference>
<dbReference type="Gene3D" id="1.10.10.10">
    <property type="entry name" value="Winged helix-like DNA-binding domain superfamily/Winged helix DNA-binding domain"/>
    <property type="match status" value="1"/>
</dbReference>
<evidence type="ECO:0000256" key="6">
    <source>
        <dbReference type="ARBA" id="ARBA00049348"/>
    </source>
</evidence>
<dbReference type="eggNOG" id="COG0350">
    <property type="taxonomic scope" value="Bacteria"/>
</dbReference>
<evidence type="ECO:0000256" key="4">
    <source>
        <dbReference type="ARBA" id="ARBA00022763"/>
    </source>
</evidence>
<dbReference type="Proteomes" id="UP000001918">
    <property type="component" value="Chromosome"/>
</dbReference>
<comment type="catalytic activity">
    <reaction evidence="1">
        <text>a 4-O-methyl-thymidine in DNA + L-cysteinyl-[protein] = a thymidine in DNA + S-methyl-L-cysteinyl-[protein]</text>
        <dbReference type="Rhea" id="RHEA:53428"/>
        <dbReference type="Rhea" id="RHEA-COMP:10131"/>
        <dbReference type="Rhea" id="RHEA-COMP:10132"/>
        <dbReference type="Rhea" id="RHEA-COMP:13555"/>
        <dbReference type="Rhea" id="RHEA-COMP:13556"/>
        <dbReference type="ChEBI" id="CHEBI:29950"/>
        <dbReference type="ChEBI" id="CHEBI:82612"/>
        <dbReference type="ChEBI" id="CHEBI:137386"/>
        <dbReference type="ChEBI" id="CHEBI:137387"/>
        <dbReference type="EC" id="2.1.1.63"/>
    </reaction>
</comment>
<keyword evidence="3 8" id="KW-0808">Transferase</keyword>
<dbReference type="AlphaFoldDB" id="D1A209"/>
<evidence type="ECO:0000256" key="5">
    <source>
        <dbReference type="ARBA" id="ARBA00023204"/>
    </source>
</evidence>
<dbReference type="InterPro" id="IPR036388">
    <property type="entry name" value="WH-like_DNA-bd_sf"/>
</dbReference>
<name>D1A209_THECD</name>
<dbReference type="OrthoDB" id="9802228at2"/>
<dbReference type="KEGG" id="tcu:Tcur_4134"/>
<keyword evidence="9" id="KW-1185">Reference proteome</keyword>
<dbReference type="PANTHER" id="PTHR10815:SF13">
    <property type="entry name" value="METHYLATED-DNA--PROTEIN-CYSTEINE METHYLTRANSFERASE"/>
    <property type="match status" value="1"/>
</dbReference>
<protein>
    <submittedName>
        <fullName evidence="8">Methylated-DNA/protein-cysteinemethyltransferase</fullName>
    </submittedName>
</protein>
<evidence type="ECO:0000313" key="9">
    <source>
        <dbReference type="Proteomes" id="UP000001918"/>
    </source>
</evidence>
<dbReference type="STRING" id="471852.Tcur_4134"/>
<evidence type="ECO:0000256" key="1">
    <source>
        <dbReference type="ARBA" id="ARBA00001286"/>
    </source>
</evidence>
<dbReference type="PROSITE" id="PS00374">
    <property type="entry name" value="MGMT"/>
    <property type="match status" value="1"/>
</dbReference>
<comment type="catalytic activity">
    <reaction evidence="6">
        <text>a 6-O-methyl-2'-deoxyguanosine in DNA + L-cysteinyl-[protein] = S-methyl-L-cysteinyl-[protein] + a 2'-deoxyguanosine in DNA</text>
        <dbReference type="Rhea" id="RHEA:24000"/>
        <dbReference type="Rhea" id="RHEA-COMP:10131"/>
        <dbReference type="Rhea" id="RHEA-COMP:10132"/>
        <dbReference type="Rhea" id="RHEA-COMP:11367"/>
        <dbReference type="Rhea" id="RHEA-COMP:11368"/>
        <dbReference type="ChEBI" id="CHEBI:29950"/>
        <dbReference type="ChEBI" id="CHEBI:82612"/>
        <dbReference type="ChEBI" id="CHEBI:85445"/>
        <dbReference type="ChEBI" id="CHEBI:85448"/>
        <dbReference type="EC" id="2.1.1.63"/>
    </reaction>
</comment>
<dbReference type="PANTHER" id="PTHR10815">
    <property type="entry name" value="METHYLATED-DNA--PROTEIN-CYSTEINE METHYLTRANSFERASE"/>
    <property type="match status" value="1"/>
</dbReference>
<dbReference type="SUPFAM" id="SSF46767">
    <property type="entry name" value="Methylated DNA-protein cysteine methyltransferase, C-terminal domain"/>
    <property type="match status" value="1"/>
</dbReference>
<evidence type="ECO:0000256" key="2">
    <source>
        <dbReference type="ARBA" id="ARBA00022603"/>
    </source>
</evidence>
<keyword evidence="5" id="KW-0234">DNA repair</keyword>
<evidence type="ECO:0000313" key="8">
    <source>
        <dbReference type="EMBL" id="ACY99662.1"/>
    </source>
</evidence>
<reference evidence="8 9" key="1">
    <citation type="journal article" date="2011" name="Stand. Genomic Sci.">
        <title>Complete genome sequence of Thermomonospora curvata type strain (B9).</title>
        <authorList>
            <person name="Chertkov O."/>
            <person name="Sikorski J."/>
            <person name="Nolan M."/>
            <person name="Lapidus A."/>
            <person name="Lucas S."/>
            <person name="Del Rio T.G."/>
            <person name="Tice H."/>
            <person name="Cheng J.F."/>
            <person name="Goodwin L."/>
            <person name="Pitluck S."/>
            <person name="Liolios K."/>
            <person name="Ivanova N."/>
            <person name="Mavromatis K."/>
            <person name="Mikhailova N."/>
            <person name="Ovchinnikova G."/>
            <person name="Pati A."/>
            <person name="Chen A."/>
            <person name="Palaniappan K."/>
            <person name="Djao O.D."/>
            <person name="Land M."/>
            <person name="Hauser L."/>
            <person name="Chang Y.J."/>
            <person name="Jeffries C.D."/>
            <person name="Brettin T."/>
            <person name="Han C."/>
            <person name="Detter J.C."/>
            <person name="Rohde M."/>
            <person name="Goker M."/>
            <person name="Woyke T."/>
            <person name="Bristow J."/>
            <person name="Eisen J.A."/>
            <person name="Markowitz V."/>
            <person name="Hugenholtz P."/>
            <person name="Klenk H.P."/>
            <person name="Kyrpides N.C."/>
        </authorList>
    </citation>
    <scope>NUCLEOTIDE SEQUENCE [LARGE SCALE GENOMIC DNA]</scope>
    <source>
        <strain evidence="9">ATCC 19995 / DSM 43183 / JCM 3096 / KCTC 9072 / NBRC 15933 / NCIMB 10081 / Henssen B9</strain>
    </source>
</reference>
<dbReference type="InterPro" id="IPR036217">
    <property type="entry name" value="MethylDNA_cys_MeTrfase_DNAb"/>
</dbReference>
<gene>
    <name evidence="8" type="ordered locus">Tcur_4134</name>
</gene>
<dbReference type="EMBL" id="CP001738">
    <property type="protein sequence ID" value="ACY99662.1"/>
    <property type="molecule type" value="Genomic_DNA"/>
</dbReference>
<proteinExistence type="predicted"/>
<dbReference type="HOGENOM" id="CLU_000445_52_2_11"/>
<evidence type="ECO:0000256" key="3">
    <source>
        <dbReference type="ARBA" id="ARBA00022679"/>
    </source>
</evidence>
<feature type="domain" description="Methylated-DNA-[protein]-cysteine S-methyltransferase DNA binding" evidence="7">
    <location>
        <begin position="86"/>
        <end position="168"/>
    </location>
</feature>
<dbReference type="NCBIfam" id="TIGR00589">
    <property type="entry name" value="ogt"/>
    <property type="match status" value="1"/>
</dbReference>